<dbReference type="Proteomes" id="UP000887159">
    <property type="component" value="Unassembled WGS sequence"/>
</dbReference>
<name>A0A8X6SM59_TRICX</name>
<organism evidence="1 2">
    <name type="scientific">Trichonephila clavipes</name>
    <name type="common">Golden silk orbweaver</name>
    <name type="synonym">Nephila clavipes</name>
    <dbReference type="NCBI Taxonomy" id="2585209"/>
    <lineage>
        <taxon>Eukaryota</taxon>
        <taxon>Metazoa</taxon>
        <taxon>Ecdysozoa</taxon>
        <taxon>Arthropoda</taxon>
        <taxon>Chelicerata</taxon>
        <taxon>Arachnida</taxon>
        <taxon>Araneae</taxon>
        <taxon>Araneomorphae</taxon>
        <taxon>Entelegynae</taxon>
        <taxon>Araneoidea</taxon>
        <taxon>Nephilidae</taxon>
        <taxon>Trichonephila</taxon>
    </lineage>
</organism>
<keyword evidence="1" id="KW-0378">Hydrolase</keyword>
<sequence>MPVLLYASETWTLNLETIRALETFERKALRTIFGPVKDQGCWRTRYNFELYRLYKEPQVTQVIRSNRLRWLGHIWRSPENNQTRAYTFKNPMGSRTRGRPPTRWIDDVENDLKTLNIKNWQRVAAYRWNWRKRAVEAAKTCNRLLRL</sequence>
<dbReference type="AlphaFoldDB" id="A0A8X6SM59"/>
<gene>
    <name evidence="1" type="primary">RF55_25748</name>
    <name evidence="1" type="ORF">TNCV_1296241</name>
</gene>
<evidence type="ECO:0000313" key="2">
    <source>
        <dbReference type="Proteomes" id="UP000887159"/>
    </source>
</evidence>
<dbReference type="GO" id="GO:0004519">
    <property type="term" value="F:endonuclease activity"/>
    <property type="evidence" value="ECO:0007669"/>
    <property type="project" value="UniProtKB-KW"/>
</dbReference>
<protein>
    <submittedName>
        <fullName evidence="1">Endonuclease-reverse transcriptase</fullName>
    </submittedName>
</protein>
<accession>A0A8X6SM59</accession>
<keyword evidence="2" id="KW-1185">Reference proteome</keyword>
<comment type="caution">
    <text evidence="1">The sequence shown here is derived from an EMBL/GenBank/DDBJ whole genome shotgun (WGS) entry which is preliminary data.</text>
</comment>
<keyword evidence="1" id="KW-0255">Endonuclease</keyword>
<evidence type="ECO:0000313" key="1">
    <source>
        <dbReference type="EMBL" id="GFY13963.1"/>
    </source>
</evidence>
<reference evidence="1" key="1">
    <citation type="submission" date="2020-08" db="EMBL/GenBank/DDBJ databases">
        <title>Multicomponent nature underlies the extraordinary mechanical properties of spider dragline silk.</title>
        <authorList>
            <person name="Kono N."/>
            <person name="Nakamura H."/>
            <person name="Mori M."/>
            <person name="Yoshida Y."/>
            <person name="Ohtoshi R."/>
            <person name="Malay A.D."/>
            <person name="Moran D.A.P."/>
            <person name="Tomita M."/>
            <person name="Numata K."/>
            <person name="Arakawa K."/>
        </authorList>
    </citation>
    <scope>NUCLEOTIDE SEQUENCE</scope>
</reference>
<keyword evidence="1" id="KW-0540">Nuclease</keyword>
<dbReference type="EMBL" id="BMAU01021325">
    <property type="protein sequence ID" value="GFY13963.1"/>
    <property type="molecule type" value="Genomic_DNA"/>
</dbReference>
<proteinExistence type="predicted"/>